<dbReference type="SUPFAM" id="SSF56954">
    <property type="entry name" value="Outer membrane efflux proteins (OEP)"/>
    <property type="match status" value="1"/>
</dbReference>
<name>A0A3A1P3V4_9SPHN</name>
<dbReference type="NCBIfam" id="TIGR01845">
    <property type="entry name" value="outer_NodT"/>
    <property type="match status" value="1"/>
</dbReference>
<dbReference type="PANTHER" id="PTHR30203:SF21">
    <property type="entry name" value="OUTER MEMBRANE COMPONENT OF MULTIDRUG EFFLUX PUMP-RELATED"/>
    <property type="match status" value="1"/>
</dbReference>
<dbReference type="Gene3D" id="1.20.1600.10">
    <property type="entry name" value="Outer membrane efflux proteins (OEP)"/>
    <property type="match status" value="1"/>
</dbReference>
<protein>
    <submittedName>
        <fullName evidence="4">TolC family protein</fullName>
    </submittedName>
</protein>
<feature type="signal peptide" evidence="2">
    <location>
        <begin position="1"/>
        <end position="20"/>
    </location>
</feature>
<feature type="region of interest" description="Disordered" evidence="3">
    <location>
        <begin position="104"/>
        <end position="130"/>
    </location>
</feature>
<organism evidence="4 5">
    <name type="scientific">Aurantiacibacter xanthus</name>
    <dbReference type="NCBI Taxonomy" id="1784712"/>
    <lineage>
        <taxon>Bacteria</taxon>
        <taxon>Pseudomonadati</taxon>
        <taxon>Pseudomonadota</taxon>
        <taxon>Alphaproteobacteria</taxon>
        <taxon>Sphingomonadales</taxon>
        <taxon>Erythrobacteraceae</taxon>
        <taxon>Aurantiacibacter</taxon>
    </lineage>
</organism>
<keyword evidence="2" id="KW-0449">Lipoprotein</keyword>
<keyword evidence="2" id="KW-0564">Palmitate</keyword>
<dbReference type="InterPro" id="IPR003423">
    <property type="entry name" value="OMP_efflux"/>
</dbReference>
<dbReference type="OrthoDB" id="9770517at2"/>
<sequence>MTFRNLLVSAVSALALAACAAGPDRIALTPTPDVETGPFLSAEAEVVSPAPLPENWWQLYRDPVLDGLVADALAANTDIRQSVARIARARAALRGAQSDRLPQVGLNASGGYGRTAEAQTPPGQDRDGGQFSIGAEVAYEVDLFGRVSSGVAAARGDVAAARADAEGVRVMVVADTTRAYADAASAAARLRVAQSIVDLLEDSLRLTRVRHQAGYTDGLAVARIESLLKQRAATIPAIEAQRRAALFALATLTGRAPAALPSGIGDRNVPLEITVPLPVGDGTQLLARRPDVRAAEQRALADGARIGVARADLYPRITLGGSVGSRAANVGDLFTGGPLNFLLGPLIDWAFPNREPVHARIDAAEADAAGSLAAFDGTVLNALQEAETALSGYARSLERRRILVEAVEAAEHAARIVRAQNREGLINSLETLDAERTLAEARADLADQDADVSRQQIAVFRALGGGWSGAAESTDELG</sequence>
<keyword evidence="2" id="KW-0812">Transmembrane</keyword>
<dbReference type="Gene3D" id="2.20.200.10">
    <property type="entry name" value="Outer membrane efflux proteins (OEP)"/>
    <property type="match status" value="1"/>
</dbReference>
<dbReference type="RefSeq" id="WP_119594484.1">
    <property type="nucleotide sequence ID" value="NZ_QXFM01000139.1"/>
</dbReference>
<evidence type="ECO:0000256" key="3">
    <source>
        <dbReference type="SAM" id="MobiDB-lite"/>
    </source>
</evidence>
<dbReference type="GO" id="GO:0015562">
    <property type="term" value="F:efflux transmembrane transporter activity"/>
    <property type="evidence" value="ECO:0007669"/>
    <property type="project" value="InterPro"/>
</dbReference>
<keyword evidence="5" id="KW-1185">Reference proteome</keyword>
<keyword evidence="2" id="KW-1134">Transmembrane beta strand</keyword>
<accession>A0A3A1P3V4</accession>
<comment type="subcellular location">
    <subcellularLocation>
        <location evidence="2">Cell membrane</location>
        <topology evidence="2">Lipid-anchor</topology>
    </subcellularLocation>
</comment>
<evidence type="ECO:0000313" key="5">
    <source>
        <dbReference type="Proteomes" id="UP000265366"/>
    </source>
</evidence>
<comment type="similarity">
    <text evidence="1 2">Belongs to the outer membrane factor (OMF) (TC 1.B.17) family.</text>
</comment>
<dbReference type="GO" id="GO:0005886">
    <property type="term" value="C:plasma membrane"/>
    <property type="evidence" value="ECO:0007669"/>
    <property type="project" value="UniProtKB-SubCell"/>
</dbReference>
<feature type="chain" id="PRO_5017101577" evidence="2">
    <location>
        <begin position="21"/>
        <end position="478"/>
    </location>
</feature>
<evidence type="ECO:0000313" key="4">
    <source>
        <dbReference type="EMBL" id="RIV81103.1"/>
    </source>
</evidence>
<evidence type="ECO:0000256" key="2">
    <source>
        <dbReference type="RuleBase" id="RU362097"/>
    </source>
</evidence>
<comment type="caution">
    <text evidence="4">The sequence shown here is derived from an EMBL/GenBank/DDBJ whole genome shotgun (WGS) entry which is preliminary data.</text>
</comment>
<proteinExistence type="inferred from homology"/>
<keyword evidence="2" id="KW-0472">Membrane</keyword>
<dbReference type="Proteomes" id="UP000265366">
    <property type="component" value="Unassembled WGS sequence"/>
</dbReference>
<keyword evidence="2" id="KW-0732">Signal</keyword>
<dbReference type="PANTHER" id="PTHR30203">
    <property type="entry name" value="OUTER MEMBRANE CATION EFFLUX PROTEIN"/>
    <property type="match status" value="1"/>
</dbReference>
<evidence type="ECO:0000256" key="1">
    <source>
        <dbReference type="ARBA" id="ARBA00007613"/>
    </source>
</evidence>
<dbReference type="InterPro" id="IPR010131">
    <property type="entry name" value="MdtP/NodT-like"/>
</dbReference>
<dbReference type="Pfam" id="PF02321">
    <property type="entry name" value="OEP"/>
    <property type="match status" value="2"/>
</dbReference>
<reference evidence="4 5" key="1">
    <citation type="submission" date="2018-08" db="EMBL/GenBank/DDBJ databases">
        <title>Erythrobacter zhengii sp.nov., a bacterium isolated from deep-sea sediment.</title>
        <authorList>
            <person name="Fang C."/>
            <person name="Wu Y.-H."/>
            <person name="Sun C."/>
            <person name="Wang H."/>
            <person name="Cheng H."/>
            <person name="Meng F.-X."/>
            <person name="Wang C.-S."/>
            <person name="Xu X.-W."/>
        </authorList>
    </citation>
    <scope>NUCLEOTIDE SEQUENCE [LARGE SCALE GENOMIC DNA]</scope>
    <source>
        <strain evidence="4 5">CCTCC AB 2015396</strain>
    </source>
</reference>
<dbReference type="EMBL" id="QXFM01000139">
    <property type="protein sequence ID" value="RIV81103.1"/>
    <property type="molecule type" value="Genomic_DNA"/>
</dbReference>
<dbReference type="AlphaFoldDB" id="A0A3A1P3V4"/>
<gene>
    <name evidence="4" type="ORF">D2V17_17900</name>
</gene>
<dbReference type="PROSITE" id="PS51257">
    <property type="entry name" value="PROKAR_LIPOPROTEIN"/>
    <property type="match status" value="1"/>
</dbReference>